<comment type="caution">
    <text evidence="3">The sequence shown here is derived from an EMBL/GenBank/DDBJ whole genome shotgun (WGS) entry which is preliminary data.</text>
</comment>
<evidence type="ECO:0000313" key="5">
    <source>
        <dbReference type="Proteomes" id="UP000498980"/>
    </source>
</evidence>
<dbReference type="Proteomes" id="UP000498980">
    <property type="component" value="Unassembled WGS sequence"/>
</dbReference>
<evidence type="ECO:0000313" key="4">
    <source>
        <dbReference type="EMBL" id="NYE39486.1"/>
    </source>
</evidence>
<keyword evidence="1" id="KW-0732">Signal</keyword>
<reference evidence="4 6" key="2">
    <citation type="submission" date="2020-07" db="EMBL/GenBank/DDBJ databases">
        <title>Sequencing the genomes of 1000 actinobacteria strains.</title>
        <authorList>
            <person name="Klenk H.-P."/>
        </authorList>
    </citation>
    <scope>NUCLEOTIDE SEQUENCE [LARGE SCALE GENOMIC DNA]</scope>
    <source>
        <strain evidence="4 6">DSM 41455</strain>
    </source>
</reference>
<keyword evidence="5" id="KW-1185">Reference proteome</keyword>
<evidence type="ECO:0000259" key="2">
    <source>
        <dbReference type="Pfam" id="PF14016"/>
    </source>
</evidence>
<evidence type="ECO:0000313" key="3">
    <source>
        <dbReference type="EMBL" id="GFM95720.1"/>
    </source>
</evidence>
<evidence type="ECO:0000313" key="6">
    <source>
        <dbReference type="Proteomes" id="UP000530403"/>
    </source>
</evidence>
<protein>
    <recommendedName>
        <fullName evidence="2">DUF4232 domain-containing protein</fullName>
    </recommendedName>
</protein>
<dbReference type="Pfam" id="PF14016">
    <property type="entry name" value="DUF4232"/>
    <property type="match status" value="1"/>
</dbReference>
<feature type="domain" description="DUF4232" evidence="2">
    <location>
        <begin position="34"/>
        <end position="154"/>
    </location>
</feature>
<dbReference type="EMBL" id="JACCCF010000001">
    <property type="protein sequence ID" value="NYE39486.1"/>
    <property type="molecule type" value="Genomic_DNA"/>
</dbReference>
<proteinExistence type="predicted"/>
<dbReference type="AlphaFoldDB" id="A0A7J0BZM9"/>
<dbReference type="RefSeq" id="WP_173310832.1">
    <property type="nucleotide sequence ID" value="NZ_BAAAUE010000019.1"/>
</dbReference>
<feature type="signal peptide" evidence="1">
    <location>
        <begin position="1"/>
        <end position="25"/>
    </location>
</feature>
<accession>A0A7J0BZM9</accession>
<sequence>MRIRPALAASFTAVLALLATSGAPAAATPGPAVCAERAVEVAAAASSAAPDVVLISVTNQGHRPCAVDRIPTVNFGDLDGAALPVPETSSAPYRLAAGGSAYAAVRTLDPASTELRLVDAVTVAGHPAHRGRTFEAASLAAPDGIRVWEPVTTWWHPTRAGADAVLARHTG</sequence>
<feature type="chain" id="PRO_5036204743" description="DUF4232 domain-containing protein" evidence="1">
    <location>
        <begin position="26"/>
        <end position="171"/>
    </location>
</feature>
<organism evidence="3 5">
    <name type="scientific">Streptomyces fulvorobeus</name>
    <dbReference type="NCBI Taxonomy" id="284028"/>
    <lineage>
        <taxon>Bacteria</taxon>
        <taxon>Bacillati</taxon>
        <taxon>Actinomycetota</taxon>
        <taxon>Actinomycetes</taxon>
        <taxon>Kitasatosporales</taxon>
        <taxon>Streptomycetaceae</taxon>
        <taxon>Streptomyces</taxon>
    </lineage>
</organism>
<dbReference type="Proteomes" id="UP000530403">
    <property type="component" value="Unassembled WGS sequence"/>
</dbReference>
<dbReference type="EMBL" id="BLWC01000001">
    <property type="protein sequence ID" value="GFM95720.1"/>
    <property type="molecule type" value="Genomic_DNA"/>
</dbReference>
<gene>
    <name evidence="4" type="ORF">HEB29_000497</name>
    <name evidence="3" type="ORF">Sfulv_05310</name>
</gene>
<name>A0A7J0BZM9_9ACTN</name>
<evidence type="ECO:0000256" key="1">
    <source>
        <dbReference type="SAM" id="SignalP"/>
    </source>
</evidence>
<reference evidence="3 5" key="1">
    <citation type="submission" date="2020-05" db="EMBL/GenBank/DDBJ databases">
        <title>Whole genome shotgun sequence of Streptomyces fulvorobeus NBRC 15897.</title>
        <authorList>
            <person name="Komaki H."/>
            <person name="Tamura T."/>
        </authorList>
    </citation>
    <scope>NUCLEOTIDE SEQUENCE [LARGE SCALE GENOMIC DNA]</scope>
    <source>
        <strain evidence="3 5">NBRC 15897</strain>
    </source>
</reference>
<dbReference type="InterPro" id="IPR025326">
    <property type="entry name" value="DUF4232"/>
</dbReference>